<dbReference type="InterPro" id="IPR018086">
    <property type="entry name" value="NADH_UbQ_OxRdtase_su1_CS"/>
</dbReference>
<dbReference type="GO" id="GO:0016829">
    <property type="term" value="F:lyase activity"/>
    <property type="evidence" value="ECO:0007669"/>
    <property type="project" value="UniProtKB-KW"/>
</dbReference>
<dbReference type="PaxDb" id="593117-TGAM_0060"/>
<evidence type="ECO:0000256" key="5">
    <source>
        <dbReference type="SAM" id="Phobius"/>
    </source>
</evidence>
<dbReference type="InterPro" id="IPR052561">
    <property type="entry name" value="ComplexI_Subunit1"/>
</dbReference>
<feature type="transmembrane region" description="Helical" evidence="5">
    <location>
        <begin position="99"/>
        <end position="121"/>
    </location>
</feature>
<comment type="subcellular location">
    <subcellularLocation>
        <location evidence="1">Membrane</location>
        <topology evidence="1">Multi-pass membrane protein</topology>
    </subcellularLocation>
</comment>
<keyword evidence="4 5" id="KW-0472">Membrane</keyword>
<dbReference type="RefSeq" id="WP_015857685.1">
    <property type="nucleotide sequence ID" value="NC_012804.1"/>
</dbReference>
<name>C5A2R0_THEGJ</name>
<proteinExistence type="predicted"/>
<dbReference type="HOGENOM" id="CLU_015134_0_2_2"/>
<dbReference type="GO" id="GO:0005886">
    <property type="term" value="C:plasma membrane"/>
    <property type="evidence" value="ECO:0007669"/>
    <property type="project" value="TreeGrafter"/>
</dbReference>
<accession>C5A2R0</accession>
<evidence type="ECO:0000256" key="4">
    <source>
        <dbReference type="ARBA" id="ARBA00023136"/>
    </source>
</evidence>
<sequence length="306" mass="33551">MSGYERIAFSFIAVCLILFLPPLLDGVARKIKAKIQLRQGPSILQTYYDLVTFLSMEPVYPTERLAFRLAPYIAFASAVSAALVLPYGRVIPVSFTGDIFVFLYVLAMVSIAYMIAGFSLNNTYTNTGANREMMIMLSIEPVLGLAIGTLTLNAHTLRIGAIPFAVTFTLSVLLAYGLLAYSVYVEGGFIPFDVAEAEQEILEGVFSEYSGYLLGIFKWALMIKRFALLWLLSSFISIPLVRNIANGALGGALILVTQLIVLFLLYTAVAIIESMNARLRIEQIIRQNAGVFVCSIAVLVLAALGW</sequence>
<protein>
    <submittedName>
        <fullName evidence="6">Formate hydrogenlyase II subunit E (Mhy2E)</fullName>
        <ecNumber evidence="6">1.6.5.3</ecNumber>
    </submittedName>
</protein>
<dbReference type="OrthoDB" id="15253at2157"/>
<dbReference type="eggNOG" id="arCOG01545">
    <property type="taxonomic scope" value="Archaea"/>
</dbReference>
<evidence type="ECO:0000256" key="1">
    <source>
        <dbReference type="ARBA" id="ARBA00004141"/>
    </source>
</evidence>
<feature type="transmembrane region" description="Helical" evidence="5">
    <location>
        <begin position="6"/>
        <end position="24"/>
    </location>
</feature>
<dbReference type="AlphaFoldDB" id="C5A2R0"/>
<keyword evidence="6" id="KW-0456">Lyase</keyword>
<dbReference type="PROSITE" id="PS00668">
    <property type="entry name" value="COMPLEX1_ND1_2"/>
    <property type="match status" value="1"/>
</dbReference>
<keyword evidence="6" id="KW-0560">Oxidoreductase</keyword>
<reference evidence="6 7" key="1">
    <citation type="journal article" date="2007" name="Genome Biol.">
        <title>Genome analysis and genome-wide proteomics of Thermococcus gammatolerans, the most radioresistant organism known amongst the Archaea.</title>
        <authorList>
            <person name="Zivanovic Y."/>
            <person name="Armengaud J."/>
            <person name="Lagorce A."/>
            <person name="Leplat C."/>
            <person name="Guerin P."/>
            <person name="Dutertre M."/>
            <person name="Anthouard V."/>
            <person name="Forterre P."/>
            <person name="Wincker P."/>
            <person name="Confalonieri F."/>
        </authorList>
    </citation>
    <scope>NUCLEOTIDE SEQUENCE [LARGE SCALE GENOMIC DNA]</scope>
    <source>
        <strain evidence="7">DSM 15229 / JCM 11827 / EJ3</strain>
    </source>
</reference>
<feature type="transmembrane region" description="Helical" evidence="5">
    <location>
        <begin position="284"/>
        <end position="304"/>
    </location>
</feature>
<keyword evidence="2 5" id="KW-0812">Transmembrane</keyword>
<organism evidence="6 7">
    <name type="scientific">Thermococcus gammatolerans (strain DSM 15229 / JCM 11827 / EJ3)</name>
    <dbReference type="NCBI Taxonomy" id="593117"/>
    <lineage>
        <taxon>Archaea</taxon>
        <taxon>Methanobacteriati</taxon>
        <taxon>Methanobacteriota</taxon>
        <taxon>Thermococci</taxon>
        <taxon>Thermococcales</taxon>
        <taxon>Thermococcaceae</taxon>
        <taxon>Thermococcus</taxon>
    </lineage>
</organism>
<dbReference type="EC" id="1.6.5.3" evidence="6"/>
<dbReference type="KEGG" id="tga:TGAM_0060"/>
<feature type="transmembrane region" description="Helical" evidence="5">
    <location>
        <begin position="226"/>
        <end position="245"/>
    </location>
</feature>
<feature type="transmembrane region" description="Helical" evidence="5">
    <location>
        <begin position="133"/>
        <end position="155"/>
    </location>
</feature>
<evidence type="ECO:0000313" key="7">
    <source>
        <dbReference type="Proteomes" id="UP000001488"/>
    </source>
</evidence>
<dbReference type="Proteomes" id="UP000001488">
    <property type="component" value="Chromosome"/>
</dbReference>
<keyword evidence="3 5" id="KW-1133">Transmembrane helix</keyword>
<dbReference type="PANTHER" id="PTHR43359:SF1">
    <property type="entry name" value="FORMATE HYDROGENLYASE SUBUNIT 4-RELATED"/>
    <property type="match status" value="1"/>
</dbReference>
<dbReference type="PANTHER" id="PTHR43359">
    <property type="entry name" value="FORMATE HYDROGENLYASE SUBUNIT 4"/>
    <property type="match status" value="1"/>
</dbReference>
<feature type="transmembrane region" description="Helical" evidence="5">
    <location>
        <begin position="65"/>
        <end position="87"/>
    </location>
</feature>
<dbReference type="EMBL" id="CP001398">
    <property type="protein sequence ID" value="ACS32562.1"/>
    <property type="molecule type" value="Genomic_DNA"/>
</dbReference>
<dbReference type="Pfam" id="PF00146">
    <property type="entry name" value="NADHdh"/>
    <property type="match status" value="1"/>
</dbReference>
<feature type="transmembrane region" description="Helical" evidence="5">
    <location>
        <begin position="251"/>
        <end position="272"/>
    </location>
</feature>
<dbReference type="GeneID" id="7988221"/>
<dbReference type="InterPro" id="IPR001694">
    <property type="entry name" value="NADH_UbQ_OxRdtase_su1/FPO"/>
</dbReference>
<gene>
    <name evidence="6" type="primary">mhy2E</name>
    <name evidence="6" type="ordered locus">TGAM_0060</name>
</gene>
<evidence type="ECO:0000256" key="3">
    <source>
        <dbReference type="ARBA" id="ARBA00022989"/>
    </source>
</evidence>
<evidence type="ECO:0000313" key="6">
    <source>
        <dbReference type="EMBL" id="ACS32562.1"/>
    </source>
</evidence>
<evidence type="ECO:0000256" key="2">
    <source>
        <dbReference type="ARBA" id="ARBA00022692"/>
    </source>
</evidence>
<feature type="transmembrane region" description="Helical" evidence="5">
    <location>
        <begin position="161"/>
        <end position="184"/>
    </location>
</feature>
<dbReference type="PATRIC" id="fig|593117.10.peg.62"/>
<dbReference type="GO" id="GO:0016491">
    <property type="term" value="F:oxidoreductase activity"/>
    <property type="evidence" value="ECO:0007669"/>
    <property type="project" value="UniProtKB-KW"/>
</dbReference>
<dbReference type="STRING" id="593117.TGAM_0060"/>
<keyword evidence="7" id="KW-1185">Reference proteome</keyword>